<dbReference type="EMBL" id="JAQAHH010000009">
    <property type="protein sequence ID" value="MDP9501310.1"/>
    <property type="molecule type" value="Genomic_DNA"/>
</dbReference>
<organism evidence="1 2">
    <name type="scientific">Bisgaard Taxon 45</name>
    <dbReference type="NCBI Taxonomy" id="304289"/>
    <lineage>
        <taxon>Bacteria</taxon>
        <taxon>Pseudomonadati</taxon>
        <taxon>Pseudomonadota</taxon>
        <taxon>Gammaproteobacteria</taxon>
        <taxon>Pasteurellales</taxon>
        <taxon>Pasteurellaceae</taxon>
    </lineage>
</organism>
<comment type="caution">
    <text evidence="1">The sequence shown here is derived from an EMBL/GenBank/DDBJ whole genome shotgun (WGS) entry which is preliminary data.</text>
</comment>
<protein>
    <recommendedName>
        <fullName evidence="3">Lipoprotein</fullName>
    </recommendedName>
</protein>
<keyword evidence="2" id="KW-1185">Reference proteome</keyword>
<evidence type="ECO:0000313" key="2">
    <source>
        <dbReference type="Proteomes" id="UP001224083"/>
    </source>
</evidence>
<gene>
    <name evidence="1" type="ORF">O7M46_10110</name>
</gene>
<name>A0ABT9KHG5_9PAST</name>
<dbReference type="PROSITE" id="PS51257">
    <property type="entry name" value="PROKAR_LIPOPROTEIN"/>
    <property type="match status" value="1"/>
</dbReference>
<evidence type="ECO:0000313" key="1">
    <source>
        <dbReference type="EMBL" id="MDP9501310.1"/>
    </source>
</evidence>
<proteinExistence type="predicted"/>
<reference evidence="1 2" key="1">
    <citation type="submission" date="2022-12" db="EMBL/GenBank/DDBJ databases">
        <title>Genome sequence of Pasteurellaceae Bisgaard Taxon 45.</title>
        <authorList>
            <person name="Foggin C."/>
            <person name="Rosen L.E."/>
            <person name="Henton M."/>
            <person name="Buys A."/>
            <person name="Floyd T."/>
            <person name="Turner A.D."/>
            <person name="Tarbin J."/>
            <person name="Lloyd A.S."/>
            <person name="Chaitezvi C."/>
            <person name="Ellis R.J."/>
            <person name="Roberts H.C."/>
            <person name="Dastjerdi A."/>
            <person name="Nunez A."/>
            <person name="Van Vliet A.H."/>
            <person name="Steinbach F."/>
        </authorList>
    </citation>
    <scope>NUCLEOTIDE SEQUENCE [LARGE SCALE GENOMIC DNA]</scope>
    <source>
        <strain evidence="1 2">VF20HR</strain>
    </source>
</reference>
<evidence type="ECO:0008006" key="3">
    <source>
        <dbReference type="Google" id="ProtNLM"/>
    </source>
</evidence>
<sequence>MKIFIKNGIVILFLLGIVSCTPQMTRNVWNGVYSDHAATEEYNRKRDEFYAKETSEKKELRKKILKFV</sequence>
<accession>A0ABT9KHG5</accession>
<dbReference type="Proteomes" id="UP001224083">
    <property type="component" value="Unassembled WGS sequence"/>
</dbReference>